<evidence type="ECO:0000259" key="1">
    <source>
        <dbReference type="Pfam" id="PF01937"/>
    </source>
</evidence>
<dbReference type="Gene3D" id="3.40.50.10880">
    <property type="entry name" value="Uncharacterised protein PF01937, DUF89, domain 3"/>
    <property type="match status" value="1"/>
</dbReference>
<accession>A0ABS8I094</accession>
<name>A0ABS8I094_9FIRM</name>
<dbReference type="PIRSF" id="PIRSF006593">
    <property type="entry name" value="UCP006593"/>
    <property type="match status" value="1"/>
</dbReference>
<gene>
    <name evidence="2" type="ORF">LMF89_23520</name>
</gene>
<dbReference type="Pfam" id="PF01937">
    <property type="entry name" value="ARMT1-like_dom"/>
    <property type="match status" value="1"/>
</dbReference>
<sequence>MNLNLNCILCNLKQVLTVTDLVKLDLDSKEVIMREVLGYLHDTNYKRSNPEVIKGTWDIITKHINNTNPYGEIKSYYNREVINIADKIRNLINKSDDKFNVALKIAITANLIDFAASHTFDEKILIKKIDTINEQNMPIDDSKKLYEKLKTAKKLLYLGDNCGEIVIDKIFIEYIHAEFPNIKIYYGVRGEPIVNDVTVEDANMVQMKEVAEVISNGDGSLGTVIEKTSAAFRDVFYKADVIIAKGQGNYESLSEIDRSHIFFLFMAKCDAVASSLNVANLSIVCAESQNKQLG</sequence>
<dbReference type="InterPro" id="IPR036075">
    <property type="entry name" value="ARMT-1-like_metal-bd_sf"/>
</dbReference>
<dbReference type="InterPro" id="IPR014444">
    <property type="entry name" value="PH1575-like"/>
</dbReference>
<dbReference type="RefSeq" id="WP_229537171.1">
    <property type="nucleotide sequence ID" value="NZ_JAJHJB010000058.1"/>
</dbReference>
<dbReference type="Gene3D" id="1.10.285.20">
    <property type="entry name" value="Uncharacterised protein PF01937, DUF89, domain 2"/>
    <property type="match status" value="1"/>
</dbReference>
<comment type="caution">
    <text evidence="2">The sequence shown here is derived from an EMBL/GenBank/DDBJ whole genome shotgun (WGS) entry which is preliminary data.</text>
</comment>
<dbReference type="InterPro" id="IPR002791">
    <property type="entry name" value="ARMT1-like_metal-bd"/>
</dbReference>
<evidence type="ECO:0000313" key="2">
    <source>
        <dbReference type="EMBL" id="MCC5468311.1"/>
    </source>
</evidence>
<organism evidence="2 3">
    <name type="scientific">Pelosinus baikalensis</name>
    <dbReference type="NCBI Taxonomy" id="2892015"/>
    <lineage>
        <taxon>Bacteria</taxon>
        <taxon>Bacillati</taxon>
        <taxon>Bacillota</taxon>
        <taxon>Negativicutes</taxon>
        <taxon>Selenomonadales</taxon>
        <taxon>Sporomusaceae</taxon>
        <taxon>Pelosinus</taxon>
    </lineage>
</organism>
<dbReference type="EMBL" id="JAJHJB010000058">
    <property type="protein sequence ID" value="MCC5468311.1"/>
    <property type="molecule type" value="Genomic_DNA"/>
</dbReference>
<reference evidence="2" key="1">
    <citation type="submission" date="2021-11" db="EMBL/GenBank/DDBJ databases">
        <title>Description of a new species Pelosinus isolated from the bottom sediments of Lake Baikal.</title>
        <authorList>
            <person name="Zakharyuk A."/>
        </authorList>
    </citation>
    <scope>NUCLEOTIDE SEQUENCE</scope>
    <source>
        <strain evidence="2">Bkl1</strain>
    </source>
</reference>
<dbReference type="SUPFAM" id="SSF111321">
    <property type="entry name" value="AF1104-like"/>
    <property type="match status" value="1"/>
</dbReference>
<keyword evidence="3" id="KW-1185">Reference proteome</keyword>
<evidence type="ECO:0000313" key="3">
    <source>
        <dbReference type="Proteomes" id="UP001165492"/>
    </source>
</evidence>
<feature type="domain" description="Damage-control phosphatase ARMT1-like metal-binding" evidence="1">
    <location>
        <begin position="6"/>
        <end position="279"/>
    </location>
</feature>
<protein>
    <submittedName>
        <fullName evidence="2">ARMT1-like domain-containing protein</fullName>
    </submittedName>
</protein>
<proteinExistence type="predicted"/>
<dbReference type="Proteomes" id="UP001165492">
    <property type="component" value="Unassembled WGS sequence"/>
</dbReference>